<dbReference type="AlphaFoldDB" id="A0A842HBD4"/>
<gene>
    <name evidence="1" type="ORF">H5P28_05560</name>
</gene>
<protein>
    <submittedName>
        <fullName evidence="1">DUF2851 family protein</fullName>
    </submittedName>
</protein>
<comment type="caution">
    <text evidence="1">The sequence shown here is derived from an EMBL/GenBank/DDBJ whole genome shotgun (WGS) entry which is preliminary data.</text>
</comment>
<name>A0A842HBD4_9BACT</name>
<dbReference type="EMBL" id="JACHVB010000014">
    <property type="protein sequence ID" value="MBC2593725.1"/>
    <property type="molecule type" value="Genomic_DNA"/>
</dbReference>
<dbReference type="Proteomes" id="UP000546464">
    <property type="component" value="Unassembled WGS sequence"/>
</dbReference>
<evidence type="ECO:0000313" key="1">
    <source>
        <dbReference type="EMBL" id="MBC2593725.1"/>
    </source>
</evidence>
<sequence>MKEKKVRAVEIQGEYGAVTVSERVLQKIWQRGDFRQERLRTLEGQRLAIRRRGRWNHYEGPDFREAELMLDGEKLEGDVEVHFYPQDWFLHGHDRDPGFDRVALHVCLFPPLNSKRPAVTSGGHWPPTLVLLDRLEQDLESYASEEALLALEKTEQLAALEVMLAARPEDRLAELRERAGRRWRQKAAFARQRLSRMEWDQACHLTALEVLGYRRNRAPMTALAGHYPPEEMRGRSAEELFSRMKGEWALTGLRPPNHPKRRLAQYLELLDKRPDWPQRLIEWGLEKRLHCRAGAETGVERRRGLSAARQVLAEDVLAGTVGGSRFDTLAVDAFLPLLAVKTGAELFAAWFHWWVGDMPDTLKDFLRQAEITGPGRPAANGWAQGGWQLLLESGL</sequence>
<dbReference type="Pfam" id="PF11013">
    <property type="entry name" value="DUF2851"/>
    <property type="match status" value="1"/>
</dbReference>
<dbReference type="RefSeq" id="WP_185674725.1">
    <property type="nucleotide sequence ID" value="NZ_JACHVB010000014.1"/>
</dbReference>
<accession>A0A842HBD4</accession>
<evidence type="ECO:0000313" key="2">
    <source>
        <dbReference type="Proteomes" id="UP000546464"/>
    </source>
</evidence>
<keyword evidence="2" id="KW-1185">Reference proteome</keyword>
<proteinExistence type="predicted"/>
<reference evidence="1 2" key="1">
    <citation type="submission" date="2020-07" db="EMBL/GenBank/DDBJ databases">
        <authorList>
            <person name="Feng X."/>
        </authorList>
    </citation>
    <scope>NUCLEOTIDE SEQUENCE [LARGE SCALE GENOMIC DNA]</scope>
    <source>
        <strain evidence="1 2">JCM31066</strain>
    </source>
</reference>
<dbReference type="InterPro" id="IPR021272">
    <property type="entry name" value="DUF2851"/>
</dbReference>
<organism evidence="1 2">
    <name type="scientific">Ruficoccus amylovorans</name>
    <dbReference type="NCBI Taxonomy" id="1804625"/>
    <lineage>
        <taxon>Bacteria</taxon>
        <taxon>Pseudomonadati</taxon>
        <taxon>Verrucomicrobiota</taxon>
        <taxon>Opitutia</taxon>
        <taxon>Puniceicoccales</taxon>
        <taxon>Cerasicoccaceae</taxon>
        <taxon>Ruficoccus</taxon>
    </lineage>
</organism>